<feature type="compositionally biased region" description="Polar residues" evidence="1">
    <location>
        <begin position="1"/>
        <end position="46"/>
    </location>
</feature>
<feature type="region of interest" description="Disordered" evidence="1">
    <location>
        <begin position="1"/>
        <end position="121"/>
    </location>
</feature>
<dbReference type="InterPro" id="IPR043502">
    <property type="entry name" value="DNA/RNA_pol_sf"/>
</dbReference>
<dbReference type="VEuPathDB" id="FungiDB:GMDG_04883"/>
<dbReference type="GO" id="GO:0003676">
    <property type="term" value="F:nucleic acid binding"/>
    <property type="evidence" value="ECO:0007669"/>
    <property type="project" value="InterPro"/>
</dbReference>
<dbReference type="PANTHER" id="PTHR15503:SF22">
    <property type="entry name" value="TRANSPOSON TY3-I GAG POLYPROTEIN"/>
    <property type="match status" value="1"/>
</dbReference>
<sequence length="472" mass="54544">MNDEMQSGHSRLSSREGQQLHTPLSFNSMQHSPTGETRLSVTNSTQDHVKDEISRSDKPDDLREMIELAQKIDNRHYERQLEKKGGPPSQHWTQRRKQTKSHWPQPMELDATFKPNGKPHNPNKERQFQERLCFNYNKPGHIARNCRQSKKGNGGRKYGKQLNATWQGQGGCKAPRGQLCATLKGKENWSITTQDLEEFHLSNREDKNDDKELTSSQKHQLQAFEKTASKTLFKEQLPGAVRTFKEAMLQEMVDQRIPVPKPPMSWQDTTQYWEIAVRTVRCRPEYPHQQESIPREERGTRVLRSNRQFYDKESSRHTRFQDATEDRSIPIMVVDGEPISTNNGMKEKTSKDRKELCATTESDDLAQASSLKQIPVEYKEYKQLFWEGPNEEALPKHQPWDHEIPIMEGKSPPFGPIYQMSAAELDVLKEYIDENLAKRFIRPSTSPAGSPILFVPKQGQEAKTLRGLSRNE</sequence>
<accession>L8GCS8</accession>
<protein>
    <recommendedName>
        <fullName evidence="4">CCHC-type domain-containing protein</fullName>
    </recommendedName>
</protein>
<proteinExistence type="predicted"/>
<dbReference type="InterPro" id="IPR032567">
    <property type="entry name" value="RTL1-rel"/>
</dbReference>
<evidence type="ECO:0000313" key="3">
    <source>
        <dbReference type="Proteomes" id="UP000011064"/>
    </source>
</evidence>
<feature type="compositionally biased region" description="Basic and acidic residues" evidence="1">
    <location>
        <begin position="311"/>
        <end position="328"/>
    </location>
</feature>
<evidence type="ECO:0000256" key="1">
    <source>
        <dbReference type="SAM" id="MobiDB-lite"/>
    </source>
</evidence>
<name>L8GCS8_PSED2</name>
<dbReference type="PANTHER" id="PTHR15503">
    <property type="entry name" value="LDOC1 RELATED"/>
    <property type="match status" value="1"/>
</dbReference>
<evidence type="ECO:0008006" key="4">
    <source>
        <dbReference type="Google" id="ProtNLM"/>
    </source>
</evidence>
<dbReference type="HOGENOM" id="CLU_578878_0_0_1"/>
<keyword evidence="3" id="KW-1185">Reference proteome</keyword>
<dbReference type="SUPFAM" id="SSF57756">
    <property type="entry name" value="Retrovirus zinc finger-like domains"/>
    <property type="match status" value="1"/>
</dbReference>
<gene>
    <name evidence="2" type="ORF">GMDG_04883</name>
</gene>
<dbReference type="Gene3D" id="3.10.10.10">
    <property type="entry name" value="HIV Type 1 Reverse Transcriptase, subunit A, domain 1"/>
    <property type="match status" value="1"/>
</dbReference>
<evidence type="ECO:0000313" key="2">
    <source>
        <dbReference type="EMBL" id="ELR10614.1"/>
    </source>
</evidence>
<feature type="compositionally biased region" description="Basic and acidic residues" evidence="1">
    <location>
        <begin position="345"/>
        <end position="355"/>
    </location>
</feature>
<dbReference type="InParanoid" id="L8GCS8"/>
<feature type="region of interest" description="Disordered" evidence="1">
    <location>
        <begin position="311"/>
        <end position="355"/>
    </location>
</feature>
<dbReference type="FunCoup" id="L8GCS8">
    <property type="interactions" value="18"/>
</dbReference>
<dbReference type="EMBL" id="GL573263">
    <property type="protein sequence ID" value="ELR10614.1"/>
    <property type="molecule type" value="Genomic_DNA"/>
</dbReference>
<dbReference type="GO" id="GO:0008270">
    <property type="term" value="F:zinc ion binding"/>
    <property type="evidence" value="ECO:0007669"/>
    <property type="project" value="InterPro"/>
</dbReference>
<feature type="compositionally biased region" description="Basic and acidic residues" evidence="1">
    <location>
        <begin position="47"/>
        <end position="85"/>
    </location>
</feature>
<dbReference type="AlphaFoldDB" id="L8GCS8"/>
<dbReference type="OrthoDB" id="3439190at2759"/>
<dbReference type="Proteomes" id="UP000011064">
    <property type="component" value="Unassembled WGS sequence"/>
</dbReference>
<dbReference type="InterPro" id="IPR036875">
    <property type="entry name" value="Znf_CCHC_sf"/>
</dbReference>
<reference evidence="3" key="1">
    <citation type="submission" date="2010-09" db="EMBL/GenBank/DDBJ databases">
        <title>The genome sequence of Geomyces destructans 20631-21.</title>
        <authorList>
            <consortium name="The Broad Institute Genome Sequencing Platform"/>
            <person name="Cuomo C.A."/>
            <person name="Blehert D.S."/>
            <person name="Lorch J.M."/>
            <person name="Young S.K."/>
            <person name="Zeng Q."/>
            <person name="Gargeya S."/>
            <person name="Fitzgerald M."/>
            <person name="Haas B."/>
            <person name="Abouelleil A."/>
            <person name="Alvarado L."/>
            <person name="Arachchi H.M."/>
            <person name="Berlin A."/>
            <person name="Brown A."/>
            <person name="Chapman S.B."/>
            <person name="Chen Z."/>
            <person name="Dunbar C."/>
            <person name="Freedman E."/>
            <person name="Gearin G."/>
            <person name="Gellesch M."/>
            <person name="Goldberg J."/>
            <person name="Griggs A."/>
            <person name="Gujja S."/>
            <person name="Heiman D."/>
            <person name="Howarth C."/>
            <person name="Larson L."/>
            <person name="Lui A."/>
            <person name="MacDonald P.J.P."/>
            <person name="Montmayeur A."/>
            <person name="Murphy C."/>
            <person name="Neiman D."/>
            <person name="Pearson M."/>
            <person name="Priest M."/>
            <person name="Roberts A."/>
            <person name="Saif S."/>
            <person name="Shea T."/>
            <person name="Shenoy N."/>
            <person name="Sisk P."/>
            <person name="Stolte C."/>
            <person name="Sykes S."/>
            <person name="Wortman J."/>
            <person name="Nusbaum C."/>
            <person name="Birren B."/>
        </authorList>
    </citation>
    <scope>NUCLEOTIDE SEQUENCE [LARGE SCALE GENOMIC DNA]</scope>
    <source>
        <strain evidence="3">ATCC MYA-4855 / 20631-21</strain>
    </source>
</reference>
<dbReference type="SUPFAM" id="SSF56672">
    <property type="entry name" value="DNA/RNA polymerases"/>
    <property type="match status" value="1"/>
</dbReference>
<organism evidence="2 3">
    <name type="scientific">Pseudogymnoascus destructans (strain ATCC MYA-4855 / 20631-21)</name>
    <name type="common">Bat white-nose syndrome fungus</name>
    <name type="synonym">Geomyces destructans</name>
    <dbReference type="NCBI Taxonomy" id="658429"/>
    <lineage>
        <taxon>Eukaryota</taxon>
        <taxon>Fungi</taxon>
        <taxon>Dikarya</taxon>
        <taxon>Ascomycota</taxon>
        <taxon>Pezizomycotina</taxon>
        <taxon>Leotiomycetes</taxon>
        <taxon>Thelebolales</taxon>
        <taxon>Thelebolaceae</taxon>
        <taxon>Pseudogymnoascus</taxon>
    </lineage>
</organism>
<dbReference type="STRING" id="658429.L8GCS8"/>